<organism evidence="3 4">
    <name type="scientific">Dendryphion nanum</name>
    <dbReference type="NCBI Taxonomy" id="256645"/>
    <lineage>
        <taxon>Eukaryota</taxon>
        <taxon>Fungi</taxon>
        <taxon>Dikarya</taxon>
        <taxon>Ascomycota</taxon>
        <taxon>Pezizomycotina</taxon>
        <taxon>Dothideomycetes</taxon>
        <taxon>Pleosporomycetidae</taxon>
        <taxon>Pleosporales</taxon>
        <taxon>Torulaceae</taxon>
        <taxon>Dendryphion</taxon>
    </lineage>
</organism>
<accession>A0A9P9ECM8</accession>
<feature type="compositionally biased region" description="Low complexity" evidence="1">
    <location>
        <begin position="122"/>
        <end position="131"/>
    </location>
</feature>
<dbReference type="Proteomes" id="UP000700596">
    <property type="component" value="Unassembled WGS sequence"/>
</dbReference>
<keyword evidence="4" id="KW-1185">Reference proteome</keyword>
<feature type="compositionally biased region" description="Low complexity" evidence="1">
    <location>
        <begin position="145"/>
        <end position="159"/>
    </location>
</feature>
<dbReference type="OrthoDB" id="5421765at2759"/>
<evidence type="ECO:0000313" key="4">
    <source>
        <dbReference type="Proteomes" id="UP000700596"/>
    </source>
</evidence>
<feature type="region of interest" description="Disordered" evidence="1">
    <location>
        <begin position="117"/>
        <end position="162"/>
    </location>
</feature>
<proteinExistence type="predicted"/>
<evidence type="ECO:0000256" key="1">
    <source>
        <dbReference type="SAM" id="MobiDB-lite"/>
    </source>
</evidence>
<keyword evidence="2" id="KW-1133">Transmembrane helix</keyword>
<dbReference type="AlphaFoldDB" id="A0A9P9ECM8"/>
<sequence>MSSVTVGILSLPLPTADIPVLTFYSNIPTLGGVKDPNLYFSNSFEQAWKPLVPNVPSEFIAPATFYNKDKANKPLATLLYNLDKIDVAWTIPIVPGKAEPTSGSIPVTLTGIATTATAQRPSGSTTTTGTSQEFSVTHGSEGVVTPPTSTNTTTIAKPTGPVSQSNGLSSGAAAGVAIGCLLAGALIAGALLWFFCIRSRKRSGTRDAEASSIALIRNEKGPSAKATSLGSGSPISRTLENGLPQPLEDGAISGEISKISNLIKNHVQSFYHHSRVSPGLLDIDDLQALGKSLPISTGTLSTLLGNSDTREVALRFSIAWVVISRIHTSGDANSTFLPPEVATCLQSIPVTEHKPQTHATFLNRWRVVTAELMQSSYGRSTFPVTDPRTRNIEKAADILDGVLRPYMDSRVDDGQRRRNLEEILKRAAIFAFTLFSQPSSWDFDWKDEEGVQSGSLCIFPALIQVTNELGEPVRPPREFSEAIVRRLDG</sequence>
<keyword evidence="2" id="KW-0472">Membrane</keyword>
<reference evidence="3" key="1">
    <citation type="journal article" date="2021" name="Nat. Commun.">
        <title>Genetic determinants of endophytism in the Arabidopsis root mycobiome.</title>
        <authorList>
            <person name="Mesny F."/>
            <person name="Miyauchi S."/>
            <person name="Thiergart T."/>
            <person name="Pickel B."/>
            <person name="Atanasova L."/>
            <person name="Karlsson M."/>
            <person name="Huettel B."/>
            <person name="Barry K.W."/>
            <person name="Haridas S."/>
            <person name="Chen C."/>
            <person name="Bauer D."/>
            <person name="Andreopoulos W."/>
            <person name="Pangilinan J."/>
            <person name="LaButti K."/>
            <person name="Riley R."/>
            <person name="Lipzen A."/>
            <person name="Clum A."/>
            <person name="Drula E."/>
            <person name="Henrissat B."/>
            <person name="Kohler A."/>
            <person name="Grigoriev I.V."/>
            <person name="Martin F.M."/>
            <person name="Hacquard S."/>
        </authorList>
    </citation>
    <scope>NUCLEOTIDE SEQUENCE</scope>
    <source>
        <strain evidence="3">MPI-CAGE-CH-0243</strain>
    </source>
</reference>
<comment type="caution">
    <text evidence="3">The sequence shown here is derived from an EMBL/GenBank/DDBJ whole genome shotgun (WGS) entry which is preliminary data.</text>
</comment>
<name>A0A9P9ECM8_9PLEO</name>
<keyword evidence="2" id="KW-0812">Transmembrane</keyword>
<dbReference type="EMBL" id="JAGMWT010000002">
    <property type="protein sequence ID" value="KAH7135445.1"/>
    <property type="molecule type" value="Genomic_DNA"/>
</dbReference>
<feature type="transmembrane region" description="Helical" evidence="2">
    <location>
        <begin position="172"/>
        <end position="196"/>
    </location>
</feature>
<protein>
    <submittedName>
        <fullName evidence="3">Uncharacterized protein</fullName>
    </submittedName>
</protein>
<evidence type="ECO:0000313" key="3">
    <source>
        <dbReference type="EMBL" id="KAH7135445.1"/>
    </source>
</evidence>
<evidence type="ECO:0000256" key="2">
    <source>
        <dbReference type="SAM" id="Phobius"/>
    </source>
</evidence>
<gene>
    <name evidence="3" type="ORF">B0J11DRAFT_611380</name>
</gene>